<organism evidence="1 2">
    <name type="scientific">Acinetobacter rudis CIP 110305</name>
    <dbReference type="NCBI Taxonomy" id="421052"/>
    <lineage>
        <taxon>Bacteria</taxon>
        <taxon>Pseudomonadati</taxon>
        <taxon>Pseudomonadota</taxon>
        <taxon>Gammaproteobacteria</taxon>
        <taxon>Moraxellales</taxon>
        <taxon>Moraxellaceae</taxon>
        <taxon>Acinetobacter</taxon>
    </lineage>
</organism>
<dbReference type="AlphaFoldDB" id="S3MQY1"/>
<sequence>MIYTWNEFEQRLIVYRDTCIDLSRIVFTYENRIKVLILQIKQITYEQAIPLFDELYEIQGYLASAQQKYDLELNKELALFVYHFERADNEYIRQYWYKQFHHNIVWPLPADD</sequence>
<comment type="caution">
    <text evidence="1">The sequence shown here is derived from an EMBL/GenBank/DDBJ whole genome shotgun (WGS) entry which is preliminary data.</text>
</comment>
<dbReference type="InterPro" id="IPR049759">
    <property type="entry name" value="CdiI-like"/>
</dbReference>
<name>S3MQY1_9GAMM</name>
<dbReference type="CDD" id="cd21060">
    <property type="entry name" value="CdiI_NC101"/>
    <property type="match status" value="1"/>
</dbReference>
<dbReference type="PATRIC" id="fig|421052.3.peg.3223"/>
<evidence type="ECO:0000313" key="2">
    <source>
        <dbReference type="Proteomes" id="UP000014568"/>
    </source>
</evidence>
<proteinExistence type="predicted"/>
<keyword evidence="2" id="KW-1185">Reference proteome</keyword>
<dbReference type="HOGENOM" id="CLU_170088_0_0_6"/>
<dbReference type="OrthoDB" id="7041944at2"/>
<gene>
    <name evidence="1" type="ORF">F945_03289</name>
</gene>
<accession>S3MQY1</accession>
<protein>
    <submittedName>
        <fullName evidence="1">Uncharacterized protein</fullName>
    </submittedName>
</protein>
<dbReference type="eggNOG" id="ENOG5031SQU">
    <property type="taxonomic scope" value="Bacteria"/>
</dbReference>
<dbReference type="STRING" id="632955.GCA_000829675_02969"/>
<dbReference type="Proteomes" id="UP000014568">
    <property type="component" value="Unassembled WGS sequence"/>
</dbReference>
<dbReference type="RefSeq" id="WP_016657656.1">
    <property type="nucleotide sequence ID" value="NZ_KE340355.1"/>
</dbReference>
<dbReference type="EMBL" id="ATGI01000038">
    <property type="protein sequence ID" value="EPF70270.1"/>
    <property type="molecule type" value="Genomic_DNA"/>
</dbReference>
<reference evidence="1 2" key="1">
    <citation type="submission" date="2013-06" db="EMBL/GenBank/DDBJ databases">
        <title>The Genome Sequence of Acinetobacter rudis CIP 110305.</title>
        <authorList>
            <consortium name="The Broad Institute Genome Sequencing Platform"/>
            <consortium name="The Broad Institute Genome Sequencing Center for Infectious Disease"/>
            <person name="Cerqueira G."/>
            <person name="Feldgarden M."/>
            <person name="Courvalin P."/>
            <person name="Perichon B."/>
            <person name="Grillot-Courvalin C."/>
            <person name="Clermont D."/>
            <person name="Rocha E."/>
            <person name="Yoon E.-J."/>
            <person name="Nemec A."/>
            <person name="Young S.K."/>
            <person name="Zeng Q."/>
            <person name="Gargeya S."/>
            <person name="Fitzgerald M."/>
            <person name="Abouelleil A."/>
            <person name="Alvarado L."/>
            <person name="Berlin A.M."/>
            <person name="Chapman S.B."/>
            <person name="Dewar J."/>
            <person name="Goldberg J."/>
            <person name="Griggs A."/>
            <person name="Gujja S."/>
            <person name="Hansen M."/>
            <person name="Howarth C."/>
            <person name="Imamovic A."/>
            <person name="Larimer J."/>
            <person name="McCowan C."/>
            <person name="Murphy C."/>
            <person name="Pearson M."/>
            <person name="Priest M."/>
            <person name="Roberts A."/>
            <person name="Saif S."/>
            <person name="Shea T."/>
            <person name="Sykes S."/>
            <person name="Wortman J."/>
            <person name="Nusbaum C."/>
            <person name="Birren B."/>
        </authorList>
    </citation>
    <scope>NUCLEOTIDE SEQUENCE [LARGE SCALE GENOMIC DNA]</scope>
    <source>
        <strain evidence="1 2">CIP 110305</strain>
    </source>
</reference>
<evidence type="ECO:0000313" key="1">
    <source>
        <dbReference type="EMBL" id="EPF70270.1"/>
    </source>
</evidence>